<dbReference type="AlphaFoldDB" id="A0ABD3BS93"/>
<reference evidence="3" key="1">
    <citation type="journal article" date="2024" name="IScience">
        <title>Strigolactones Initiate the Formation of Haustorium-like Structures in Castilleja.</title>
        <authorList>
            <person name="Buerger M."/>
            <person name="Peterson D."/>
            <person name="Chory J."/>
        </authorList>
    </citation>
    <scope>NUCLEOTIDE SEQUENCE [LARGE SCALE GENOMIC DNA]</scope>
</reference>
<evidence type="ECO:0008006" key="4">
    <source>
        <dbReference type="Google" id="ProtNLM"/>
    </source>
</evidence>
<evidence type="ECO:0000313" key="3">
    <source>
        <dbReference type="Proteomes" id="UP001632038"/>
    </source>
</evidence>
<gene>
    <name evidence="2" type="ORF">CASFOL_035227</name>
</gene>
<proteinExistence type="predicted"/>
<dbReference type="Proteomes" id="UP001632038">
    <property type="component" value="Unassembled WGS sequence"/>
</dbReference>
<organism evidence="2 3">
    <name type="scientific">Castilleja foliolosa</name>
    <dbReference type="NCBI Taxonomy" id="1961234"/>
    <lineage>
        <taxon>Eukaryota</taxon>
        <taxon>Viridiplantae</taxon>
        <taxon>Streptophyta</taxon>
        <taxon>Embryophyta</taxon>
        <taxon>Tracheophyta</taxon>
        <taxon>Spermatophyta</taxon>
        <taxon>Magnoliopsida</taxon>
        <taxon>eudicotyledons</taxon>
        <taxon>Gunneridae</taxon>
        <taxon>Pentapetalae</taxon>
        <taxon>asterids</taxon>
        <taxon>lamiids</taxon>
        <taxon>Lamiales</taxon>
        <taxon>Orobanchaceae</taxon>
        <taxon>Pedicularideae</taxon>
        <taxon>Castillejinae</taxon>
        <taxon>Castilleja</taxon>
    </lineage>
</organism>
<sequence length="89" mass="9530">MGSSSLKMSASAIFILLMLTFFAGIVVEANTCTKEKKINKCPKDGVCTKLCSKPYNMSGYCNYPGGTKCTCLKRCGDPPVAHPNSSNLN</sequence>
<comment type="caution">
    <text evidence="2">The sequence shown here is derived from an EMBL/GenBank/DDBJ whole genome shotgun (WGS) entry which is preliminary data.</text>
</comment>
<accession>A0ABD3BS93</accession>
<keyword evidence="3" id="KW-1185">Reference proteome</keyword>
<evidence type="ECO:0000313" key="2">
    <source>
        <dbReference type="EMBL" id="KAL3620315.1"/>
    </source>
</evidence>
<feature type="signal peptide" evidence="1">
    <location>
        <begin position="1"/>
        <end position="28"/>
    </location>
</feature>
<name>A0ABD3BS93_9LAMI</name>
<evidence type="ECO:0000256" key="1">
    <source>
        <dbReference type="SAM" id="SignalP"/>
    </source>
</evidence>
<feature type="chain" id="PRO_5044744137" description="Defensin-like protein" evidence="1">
    <location>
        <begin position="29"/>
        <end position="89"/>
    </location>
</feature>
<protein>
    <recommendedName>
        <fullName evidence="4">Defensin-like protein</fullName>
    </recommendedName>
</protein>
<keyword evidence="1" id="KW-0732">Signal</keyword>
<dbReference type="EMBL" id="JAVIJP010000066">
    <property type="protein sequence ID" value="KAL3620315.1"/>
    <property type="molecule type" value="Genomic_DNA"/>
</dbReference>